<feature type="compositionally biased region" description="Basic and acidic residues" evidence="2">
    <location>
        <begin position="155"/>
        <end position="167"/>
    </location>
</feature>
<proteinExistence type="predicted"/>
<dbReference type="InterPro" id="IPR021109">
    <property type="entry name" value="Peptidase_aspartic_dom_sf"/>
</dbReference>
<feature type="compositionally biased region" description="Polar residues" evidence="2">
    <location>
        <begin position="466"/>
        <end position="477"/>
    </location>
</feature>
<dbReference type="PANTHER" id="PTHR33067">
    <property type="entry name" value="RNA-DIRECTED DNA POLYMERASE-RELATED"/>
    <property type="match status" value="1"/>
</dbReference>
<evidence type="ECO:0000259" key="3">
    <source>
        <dbReference type="PROSITE" id="PS50994"/>
    </source>
</evidence>
<feature type="compositionally biased region" description="Basic and acidic residues" evidence="2">
    <location>
        <begin position="181"/>
        <end position="197"/>
    </location>
</feature>
<dbReference type="GO" id="GO:0003676">
    <property type="term" value="F:nucleic acid binding"/>
    <property type="evidence" value="ECO:0007669"/>
    <property type="project" value="InterPro"/>
</dbReference>
<dbReference type="Pfam" id="PF03732">
    <property type="entry name" value="Retrotrans_gag"/>
    <property type="match status" value="1"/>
</dbReference>
<feature type="region of interest" description="Disordered" evidence="2">
    <location>
        <begin position="415"/>
        <end position="477"/>
    </location>
</feature>
<feature type="compositionally biased region" description="Polar residues" evidence="2">
    <location>
        <begin position="200"/>
        <end position="218"/>
    </location>
</feature>
<feature type="compositionally biased region" description="Polar residues" evidence="2">
    <location>
        <begin position="226"/>
        <end position="237"/>
    </location>
</feature>
<evidence type="ECO:0000256" key="2">
    <source>
        <dbReference type="SAM" id="MobiDB-lite"/>
    </source>
</evidence>
<name>A0A6L2JT51_TANCI</name>
<dbReference type="GO" id="GO:0015074">
    <property type="term" value="P:DNA integration"/>
    <property type="evidence" value="ECO:0007669"/>
    <property type="project" value="InterPro"/>
</dbReference>
<dbReference type="PROSITE" id="PS50994">
    <property type="entry name" value="INTEGRASE"/>
    <property type="match status" value="1"/>
</dbReference>
<dbReference type="CDD" id="cd00303">
    <property type="entry name" value="retropepsin_like"/>
    <property type="match status" value="1"/>
</dbReference>
<feature type="region of interest" description="Disordered" evidence="2">
    <location>
        <begin position="145"/>
        <end position="243"/>
    </location>
</feature>
<reference evidence="4" key="1">
    <citation type="journal article" date="2019" name="Sci. Rep.">
        <title>Draft genome of Tanacetum cinerariifolium, the natural source of mosquito coil.</title>
        <authorList>
            <person name="Yamashiro T."/>
            <person name="Shiraishi A."/>
            <person name="Satake H."/>
            <person name="Nakayama K."/>
        </authorList>
    </citation>
    <scope>NUCLEOTIDE SEQUENCE</scope>
</reference>
<dbReference type="EMBL" id="BKCJ010001278">
    <property type="protein sequence ID" value="GEU40251.1"/>
    <property type="molecule type" value="Genomic_DNA"/>
</dbReference>
<dbReference type="SUPFAM" id="SSF53098">
    <property type="entry name" value="Ribonuclease H-like"/>
    <property type="match status" value="1"/>
</dbReference>
<dbReference type="AlphaFoldDB" id="A0A6L2JT51"/>
<feature type="region of interest" description="Disordered" evidence="2">
    <location>
        <begin position="316"/>
        <end position="336"/>
    </location>
</feature>
<dbReference type="Pfam" id="PF00665">
    <property type="entry name" value="rve"/>
    <property type="match status" value="1"/>
</dbReference>
<dbReference type="InterPro" id="IPR001584">
    <property type="entry name" value="Integrase_cat-core"/>
</dbReference>
<feature type="compositionally biased region" description="Low complexity" evidence="2">
    <location>
        <begin position="316"/>
        <end position="326"/>
    </location>
</feature>
<feature type="compositionally biased region" description="Polar residues" evidence="2">
    <location>
        <begin position="168"/>
        <end position="180"/>
    </location>
</feature>
<evidence type="ECO:0000313" key="4">
    <source>
        <dbReference type="EMBL" id="GEU40251.1"/>
    </source>
</evidence>
<evidence type="ECO:0000256" key="1">
    <source>
        <dbReference type="SAM" id="Coils"/>
    </source>
</evidence>
<sequence>MEKIFDVMGCEDAFKTRLAVYKFEGNALACWKSYKQAKGGDAWLITVTWAKFKKLFFLQFFPRAEQERLKREYHSIRQTNTETSTEFMQRFLRLTGFLGAAVGTEEEQAKNFQWGLRRSTLNHLMCMPFTDVAQVANAARNYEILHERDDDDTERPDKRQKSGDRHQPTTQQSSHRNYGHNNDRHGSDKRGGGDNHRSRNNNYSGNNIRLNFKSIRSSSTRKHDPNITNTTASTSGQADKKPGASGRVFAITECHATKTSEIVALKAEMEKINKNLMKVLQINQKVKKVTHSCETCGGPHSYNDCLATVGQTQNGNNQGRNQFFQRASHGQNPPPAYQALTYQAPSYQAPIHQASIPQPQVVTTTEFTNYMKANDAILKNMQTNMTSLTNSNLEPKNMFGQFMKMNIDLSSGSETLPSNTITNPKEDLNGITTRSGNEYKGPTIPTTSSTPKVVKRKTELTKDTVPPTNNGSTKDVQPLSLLTNKDKLFELARTPLNEHCSAILLKKLPEKLGDPGKILIPCDFLRMDECLALADIGTSINLMPLSMWIKLSFLELSPTCMTLELTDRSISRLVRVAEDVFVKVGTFHFPTDFVVVDFDADPRVSLILGRSFLKFGHAFIDVYAGELTLPCKEYSQEVLEFSVSGNLTPSTKPIVSISSATLTPFGDSDFLLEETDAFLAIDDEPILSEIDDSYYDSEGDILLLEEFLNDDPSPWVSPVHCVPKKGGFTVVENEENELIPTRLVTGWREKIHFMVKEGIVLGHKISKNGIEVILLQEFDIIIRDKKGAENLAADHLSRLENPHQSVLDKKEINEMFPLETLSVVSFRGLFPSSRGNKYILVAVDYLSKRVEAKALPTNDARVVCKILKSLFDWFGAPRAIISDRGTYFCNDQFTKVMLKYGVTNRLAIAYHPQTNGQVEVSNRGLKRILDRTVTDIKEKDKIKAKTRQNQARNGKRGKVNQVKAKVKVKPVKTGHGFGKSAKNQSQRRKYLIGPTPNAITLDLPTVEPEDSLRIGDKHLVTIPETESNKFIKSSVENLVPIPNDSKDLSDNECVVPACDDFTTFSNLLFDADDDFSSSDDKSFFYENIPKEIYSNPLFDEEIISMKIDPHHFNAESDLIESLLNQDSSIISSSLKIDSLLDDDSFMEEIDLTLTPDDSMPLGIDDYDYESERDILILEELPSNDSLSLSENESLHFDIPSSPRPPAKPPDNDEIEPNSGILTVKVVGDVFEQYVPMPIPMP</sequence>
<dbReference type="InterPro" id="IPR012337">
    <property type="entry name" value="RNaseH-like_sf"/>
</dbReference>
<feature type="region of interest" description="Disordered" evidence="2">
    <location>
        <begin position="1187"/>
        <end position="1218"/>
    </location>
</feature>
<dbReference type="Gene3D" id="2.40.70.10">
    <property type="entry name" value="Acid Proteases"/>
    <property type="match status" value="1"/>
</dbReference>
<feature type="coiled-coil region" evidence="1">
    <location>
        <begin position="255"/>
        <end position="282"/>
    </location>
</feature>
<dbReference type="PANTHER" id="PTHR33067:SF9">
    <property type="entry name" value="RNA-DIRECTED DNA POLYMERASE"/>
    <property type="match status" value="1"/>
</dbReference>
<accession>A0A6L2JT51</accession>
<comment type="caution">
    <text evidence="4">The sequence shown here is derived from an EMBL/GenBank/DDBJ whole genome shotgun (WGS) entry which is preliminary data.</text>
</comment>
<dbReference type="InterPro" id="IPR036397">
    <property type="entry name" value="RNaseH_sf"/>
</dbReference>
<keyword evidence="1" id="KW-0175">Coiled coil</keyword>
<protein>
    <submittedName>
        <fullName evidence="4">Zinc finger, CCHC-type, retrotransposon Gag domain protein</fullName>
    </submittedName>
</protein>
<gene>
    <name evidence="4" type="ORF">Tci_012229</name>
</gene>
<organism evidence="4">
    <name type="scientific">Tanacetum cinerariifolium</name>
    <name type="common">Dalmatian daisy</name>
    <name type="synonym">Chrysanthemum cinerariifolium</name>
    <dbReference type="NCBI Taxonomy" id="118510"/>
    <lineage>
        <taxon>Eukaryota</taxon>
        <taxon>Viridiplantae</taxon>
        <taxon>Streptophyta</taxon>
        <taxon>Embryophyta</taxon>
        <taxon>Tracheophyta</taxon>
        <taxon>Spermatophyta</taxon>
        <taxon>Magnoliopsida</taxon>
        <taxon>eudicotyledons</taxon>
        <taxon>Gunneridae</taxon>
        <taxon>Pentapetalae</taxon>
        <taxon>asterids</taxon>
        <taxon>campanulids</taxon>
        <taxon>Asterales</taxon>
        <taxon>Asteraceae</taxon>
        <taxon>Asteroideae</taxon>
        <taxon>Anthemideae</taxon>
        <taxon>Anthemidinae</taxon>
        <taxon>Tanacetum</taxon>
    </lineage>
</organism>
<dbReference type="InterPro" id="IPR005162">
    <property type="entry name" value="Retrotrans_gag_dom"/>
</dbReference>
<dbReference type="Gene3D" id="3.30.420.10">
    <property type="entry name" value="Ribonuclease H-like superfamily/Ribonuclease H"/>
    <property type="match status" value="1"/>
</dbReference>
<feature type="domain" description="Integrase catalytic" evidence="3">
    <location>
        <begin position="798"/>
        <end position="978"/>
    </location>
</feature>